<dbReference type="RefSeq" id="WP_120767554.1">
    <property type="nucleotide sequence ID" value="NZ_CP033169.1"/>
</dbReference>
<gene>
    <name evidence="2" type="ORF">D2962_13870</name>
</gene>
<dbReference type="InterPro" id="IPR027417">
    <property type="entry name" value="P-loop_NTPase"/>
</dbReference>
<evidence type="ECO:0000259" key="1">
    <source>
        <dbReference type="SMART" id="SM00382"/>
    </source>
</evidence>
<dbReference type="InterPro" id="IPR003593">
    <property type="entry name" value="AAA+_ATPase"/>
</dbReference>
<dbReference type="AlphaFoldDB" id="A0A3G2R7X5"/>
<dbReference type="PANTHER" id="PTHR42935:SF1">
    <property type="entry name" value="SLR0930 PROTEIN"/>
    <property type="match status" value="1"/>
</dbReference>
<feature type="domain" description="AAA+ ATPase" evidence="1">
    <location>
        <begin position="262"/>
        <end position="389"/>
    </location>
</feature>
<sequence length="462" mass="53380">MNELSLEAFNPILSPNLVVYRNILEDPALEMLREIIESALKDESTPGIYHYITCALRKAASKYHEFLGLLVKEGEIEGEIVTGNLWKDHLLNLMLFDENPFSLNCEKRGLSGVGSNLKALVERDLMELKRLYDFNFDNLTEFLKEKGPDLDIRAFPSDYHITKDSSNKEREFYFTQRQILKQKLDKSRDWSENLEDLAVFYNKFGCGKFGRYWGFILDETPDGIRLEGVSELDPVRLSDLVGYESQKKEVLENTRQFVKGYPANNMLLYGDRGTGKSSTIKALIHEFGKEGLRLIEVPKFQLIYLRQIITWLKKRPQRFIIFIDDLSFEEHETEYKYLKAMLEGSLEAPPENVLIYATSNRRHLIREFHSDAAGDEIKARDTVQEKLSLSDRFGITVIFPSPDQEEYLNIVKGIAKSKGIDIEPAKLRELALRWELWNNQRSGRTARQFVDDLLGKISAGNI</sequence>
<organism evidence="2 3">
    <name type="scientific">Biomaibacter acetigenes</name>
    <dbReference type="NCBI Taxonomy" id="2316383"/>
    <lineage>
        <taxon>Bacteria</taxon>
        <taxon>Bacillati</taxon>
        <taxon>Bacillota</taxon>
        <taxon>Clostridia</taxon>
        <taxon>Thermosediminibacterales</taxon>
        <taxon>Tepidanaerobacteraceae</taxon>
        <taxon>Biomaibacter</taxon>
    </lineage>
</organism>
<evidence type="ECO:0000313" key="2">
    <source>
        <dbReference type="EMBL" id="AYO31541.1"/>
    </source>
</evidence>
<proteinExistence type="predicted"/>
<dbReference type="InterPro" id="IPR008533">
    <property type="entry name" value="DUF815"/>
</dbReference>
<dbReference type="EMBL" id="CP033169">
    <property type="protein sequence ID" value="AYO31541.1"/>
    <property type="molecule type" value="Genomic_DNA"/>
</dbReference>
<dbReference type="Proteomes" id="UP000280960">
    <property type="component" value="Chromosome"/>
</dbReference>
<dbReference type="Pfam" id="PF05673">
    <property type="entry name" value="DUF815"/>
    <property type="match status" value="1"/>
</dbReference>
<accession>A0A3G2R7X5</accession>
<reference evidence="2 3" key="1">
    <citation type="submission" date="2018-10" db="EMBL/GenBank/DDBJ databases">
        <authorList>
            <person name="Zhang X."/>
        </authorList>
    </citation>
    <scope>NUCLEOTIDE SEQUENCE [LARGE SCALE GENOMIC DNA]</scope>
    <source>
        <strain evidence="2 3">SK-G1</strain>
    </source>
</reference>
<protein>
    <submittedName>
        <fullName evidence="2">DUF815 domain-containing protein</fullName>
    </submittedName>
</protein>
<dbReference type="CDD" id="cd00009">
    <property type="entry name" value="AAA"/>
    <property type="match status" value="1"/>
</dbReference>
<dbReference type="SMART" id="SM00382">
    <property type="entry name" value="AAA"/>
    <property type="match status" value="1"/>
</dbReference>
<name>A0A3G2R7X5_9FIRM</name>
<evidence type="ECO:0000313" key="3">
    <source>
        <dbReference type="Proteomes" id="UP000280960"/>
    </source>
</evidence>
<dbReference type="KEGG" id="bacg:D2962_13870"/>
<dbReference type="Gene3D" id="3.40.50.300">
    <property type="entry name" value="P-loop containing nucleotide triphosphate hydrolases"/>
    <property type="match status" value="1"/>
</dbReference>
<keyword evidence="3" id="KW-1185">Reference proteome</keyword>
<dbReference type="PANTHER" id="PTHR42935">
    <property type="entry name" value="SLR0930 PROTEIN"/>
    <property type="match status" value="1"/>
</dbReference>
<dbReference type="SUPFAM" id="SSF52540">
    <property type="entry name" value="P-loop containing nucleoside triphosphate hydrolases"/>
    <property type="match status" value="1"/>
</dbReference>